<sequence length="44" mass="5149">MMSKVLYYKPQLYHVSIEKFIKGDPYIKLSIFVELLAEISPTSK</sequence>
<evidence type="ECO:0008006" key="3">
    <source>
        <dbReference type="Google" id="ProtNLM"/>
    </source>
</evidence>
<accession>A0ABP7YKQ3</accession>
<organism evidence="1 2">
    <name type="scientific">Flavobacterium chungbukense</name>
    <dbReference type="NCBI Taxonomy" id="877464"/>
    <lineage>
        <taxon>Bacteria</taxon>
        <taxon>Pseudomonadati</taxon>
        <taxon>Bacteroidota</taxon>
        <taxon>Flavobacteriia</taxon>
        <taxon>Flavobacteriales</taxon>
        <taxon>Flavobacteriaceae</taxon>
        <taxon>Flavobacterium</taxon>
    </lineage>
</organism>
<protein>
    <recommendedName>
        <fullName evidence="3">Transposase</fullName>
    </recommendedName>
</protein>
<dbReference type="Proteomes" id="UP001501333">
    <property type="component" value="Unassembled WGS sequence"/>
</dbReference>
<reference evidence="2" key="1">
    <citation type="journal article" date="2019" name="Int. J. Syst. Evol. Microbiol.">
        <title>The Global Catalogue of Microorganisms (GCM) 10K type strain sequencing project: providing services to taxonomists for standard genome sequencing and annotation.</title>
        <authorList>
            <consortium name="The Broad Institute Genomics Platform"/>
            <consortium name="The Broad Institute Genome Sequencing Center for Infectious Disease"/>
            <person name="Wu L."/>
            <person name="Ma J."/>
        </authorList>
    </citation>
    <scope>NUCLEOTIDE SEQUENCE [LARGE SCALE GENOMIC DNA]</scope>
    <source>
        <strain evidence="2">JCM 17386</strain>
    </source>
</reference>
<evidence type="ECO:0000313" key="1">
    <source>
        <dbReference type="EMBL" id="GAA4137724.1"/>
    </source>
</evidence>
<gene>
    <name evidence="1" type="ORF">GCM10022250_35800</name>
</gene>
<dbReference type="EMBL" id="BAABAO010000013">
    <property type="protein sequence ID" value="GAA4137724.1"/>
    <property type="molecule type" value="Genomic_DNA"/>
</dbReference>
<evidence type="ECO:0000313" key="2">
    <source>
        <dbReference type="Proteomes" id="UP001501333"/>
    </source>
</evidence>
<comment type="caution">
    <text evidence="1">The sequence shown here is derived from an EMBL/GenBank/DDBJ whole genome shotgun (WGS) entry which is preliminary data.</text>
</comment>
<proteinExistence type="predicted"/>
<name>A0ABP7YKQ3_9FLAO</name>
<keyword evidence="2" id="KW-1185">Reference proteome</keyword>